<sequence>MSWGVYIYTTLWRIFYYFYVRCLFGDI</sequence>
<reference evidence="2" key="2">
    <citation type="journal article" date="2015" name="Fish Shellfish Immunol.">
        <title>Early steps in the European eel (Anguilla anguilla)-Vibrio vulnificus interaction in the gills: Role of the RtxA13 toxin.</title>
        <authorList>
            <person name="Callol A."/>
            <person name="Pajuelo D."/>
            <person name="Ebbesson L."/>
            <person name="Teles M."/>
            <person name="MacKenzie S."/>
            <person name="Amaro C."/>
        </authorList>
    </citation>
    <scope>NUCLEOTIDE SEQUENCE</scope>
</reference>
<dbReference type="EMBL" id="GBXM01044835">
    <property type="protein sequence ID" value="JAH63742.1"/>
    <property type="molecule type" value="Transcribed_RNA"/>
</dbReference>
<keyword evidence="1" id="KW-0472">Membrane</keyword>
<keyword evidence="1" id="KW-0812">Transmembrane</keyword>
<protein>
    <submittedName>
        <fullName evidence="2">Uncharacterized protein</fullName>
    </submittedName>
</protein>
<keyword evidence="1" id="KW-1133">Transmembrane helix</keyword>
<dbReference type="AlphaFoldDB" id="A0A0E9UDB5"/>
<organism evidence="2">
    <name type="scientific">Anguilla anguilla</name>
    <name type="common">European freshwater eel</name>
    <name type="synonym">Muraena anguilla</name>
    <dbReference type="NCBI Taxonomy" id="7936"/>
    <lineage>
        <taxon>Eukaryota</taxon>
        <taxon>Metazoa</taxon>
        <taxon>Chordata</taxon>
        <taxon>Craniata</taxon>
        <taxon>Vertebrata</taxon>
        <taxon>Euteleostomi</taxon>
        <taxon>Actinopterygii</taxon>
        <taxon>Neopterygii</taxon>
        <taxon>Teleostei</taxon>
        <taxon>Anguilliformes</taxon>
        <taxon>Anguillidae</taxon>
        <taxon>Anguilla</taxon>
    </lineage>
</organism>
<proteinExistence type="predicted"/>
<name>A0A0E9UDB5_ANGAN</name>
<evidence type="ECO:0000313" key="2">
    <source>
        <dbReference type="EMBL" id="JAH63742.1"/>
    </source>
</evidence>
<feature type="transmembrane region" description="Helical" evidence="1">
    <location>
        <begin position="6"/>
        <end position="24"/>
    </location>
</feature>
<evidence type="ECO:0000256" key="1">
    <source>
        <dbReference type="SAM" id="Phobius"/>
    </source>
</evidence>
<reference evidence="2" key="1">
    <citation type="submission" date="2014-11" db="EMBL/GenBank/DDBJ databases">
        <authorList>
            <person name="Amaro Gonzalez C."/>
        </authorList>
    </citation>
    <scope>NUCLEOTIDE SEQUENCE</scope>
</reference>
<accession>A0A0E9UDB5</accession>